<reference evidence="1 2" key="1">
    <citation type="journal article" date="2024" name="BMC Genomics">
        <title>De novo assembly and annotation of Popillia japonica's genome with initial clues to its potential as an invasive pest.</title>
        <authorList>
            <person name="Cucini C."/>
            <person name="Boschi S."/>
            <person name="Funari R."/>
            <person name="Cardaioli E."/>
            <person name="Iannotti N."/>
            <person name="Marturano G."/>
            <person name="Paoli F."/>
            <person name="Bruttini M."/>
            <person name="Carapelli A."/>
            <person name="Frati F."/>
            <person name="Nardi F."/>
        </authorList>
    </citation>
    <scope>NUCLEOTIDE SEQUENCE [LARGE SCALE GENOMIC DNA]</scope>
    <source>
        <strain evidence="1">DMR45628</strain>
    </source>
</reference>
<gene>
    <name evidence="1" type="ORF">QE152_g22560</name>
</gene>
<evidence type="ECO:0000313" key="1">
    <source>
        <dbReference type="EMBL" id="KAK9719720.1"/>
    </source>
</evidence>
<evidence type="ECO:0000313" key="2">
    <source>
        <dbReference type="Proteomes" id="UP001458880"/>
    </source>
</evidence>
<sequence>MRRVSLPWEEALWRINGFVLENWQIILISAMGGGIVENKRIRVRELADHFDQCAAIHEAEYRKPREQSSGMLADGVMLHHDNAHRHITNMIMSQMAWMRWEGQQFQSDAEVQEAVLTWFPEELKGQQFQSDAEVQEAVLTWFPEEWYASSI</sequence>
<protein>
    <recommendedName>
        <fullName evidence="3">Transposase</fullName>
    </recommendedName>
</protein>
<name>A0AAW1KM00_POPJA</name>
<proteinExistence type="predicted"/>
<dbReference type="EMBL" id="JASPKY010000217">
    <property type="protein sequence ID" value="KAK9719720.1"/>
    <property type="molecule type" value="Genomic_DNA"/>
</dbReference>
<organism evidence="1 2">
    <name type="scientific">Popillia japonica</name>
    <name type="common">Japanese beetle</name>
    <dbReference type="NCBI Taxonomy" id="7064"/>
    <lineage>
        <taxon>Eukaryota</taxon>
        <taxon>Metazoa</taxon>
        <taxon>Ecdysozoa</taxon>
        <taxon>Arthropoda</taxon>
        <taxon>Hexapoda</taxon>
        <taxon>Insecta</taxon>
        <taxon>Pterygota</taxon>
        <taxon>Neoptera</taxon>
        <taxon>Endopterygota</taxon>
        <taxon>Coleoptera</taxon>
        <taxon>Polyphaga</taxon>
        <taxon>Scarabaeiformia</taxon>
        <taxon>Scarabaeidae</taxon>
        <taxon>Rutelinae</taxon>
        <taxon>Popillia</taxon>
    </lineage>
</organism>
<dbReference type="Proteomes" id="UP001458880">
    <property type="component" value="Unassembled WGS sequence"/>
</dbReference>
<comment type="caution">
    <text evidence="1">The sequence shown here is derived from an EMBL/GenBank/DDBJ whole genome shotgun (WGS) entry which is preliminary data.</text>
</comment>
<evidence type="ECO:0008006" key="3">
    <source>
        <dbReference type="Google" id="ProtNLM"/>
    </source>
</evidence>
<dbReference type="AlphaFoldDB" id="A0AAW1KM00"/>
<keyword evidence="2" id="KW-1185">Reference proteome</keyword>
<accession>A0AAW1KM00</accession>